<dbReference type="SUPFAM" id="SSF51735">
    <property type="entry name" value="NAD(P)-binding Rossmann-fold domains"/>
    <property type="match status" value="1"/>
</dbReference>
<dbReference type="InterPro" id="IPR015815">
    <property type="entry name" value="HIBADH-related"/>
</dbReference>
<evidence type="ECO:0000313" key="6">
    <source>
        <dbReference type="Proteomes" id="UP000634780"/>
    </source>
</evidence>
<comment type="caution">
    <text evidence="5">The sequence shown here is derived from an EMBL/GenBank/DDBJ whole genome shotgun (WGS) entry which is preliminary data.</text>
</comment>
<dbReference type="Pfam" id="PF03446">
    <property type="entry name" value="NAD_binding_2"/>
    <property type="match status" value="1"/>
</dbReference>
<evidence type="ECO:0000259" key="4">
    <source>
        <dbReference type="Pfam" id="PF03446"/>
    </source>
</evidence>
<accession>A0ABS0XCL2</accession>
<evidence type="ECO:0000313" key="5">
    <source>
        <dbReference type="EMBL" id="MBJ3810952.1"/>
    </source>
</evidence>
<dbReference type="InterPro" id="IPR002204">
    <property type="entry name" value="3-OH-isobutyrate_DH-rel_CS"/>
</dbReference>
<dbReference type="EMBL" id="JAEKOZ010000021">
    <property type="protein sequence ID" value="MBJ3810952.1"/>
    <property type="molecule type" value="Genomic_DNA"/>
</dbReference>
<evidence type="ECO:0000256" key="2">
    <source>
        <dbReference type="ARBA" id="ARBA00023002"/>
    </source>
</evidence>
<keyword evidence="6" id="KW-1185">Reference proteome</keyword>
<dbReference type="InterPro" id="IPR051265">
    <property type="entry name" value="HIBADH-related_NP60_sf"/>
</dbReference>
<dbReference type="Gene3D" id="3.40.50.720">
    <property type="entry name" value="NAD(P)-binding Rossmann-like Domain"/>
    <property type="match status" value="1"/>
</dbReference>
<keyword evidence="2" id="KW-0560">Oxidoreductase</keyword>
<comment type="similarity">
    <text evidence="1">Belongs to the HIBADH-related family.</text>
</comment>
<reference evidence="5 6" key="1">
    <citation type="submission" date="2020-12" db="EMBL/GenBank/DDBJ databases">
        <title>Streptomyces typhae sp. nov., a novel endophytic actinomycete isolated from the root of cattail pollen (Typha angustifolia L.).</title>
        <authorList>
            <person name="Peng C."/>
            <person name="Liu C."/>
        </authorList>
    </citation>
    <scope>NUCLEOTIDE SEQUENCE [LARGE SCALE GENOMIC DNA]</scope>
    <source>
        <strain evidence="5 6">JCM 4753</strain>
    </source>
</reference>
<feature type="compositionally biased region" description="Low complexity" evidence="3">
    <location>
        <begin position="28"/>
        <end position="37"/>
    </location>
</feature>
<evidence type="ECO:0000256" key="1">
    <source>
        <dbReference type="ARBA" id="ARBA00009080"/>
    </source>
</evidence>
<protein>
    <submittedName>
        <fullName evidence="5">NAD(P)-dependent oxidoreductase</fullName>
    </submittedName>
</protein>
<feature type="region of interest" description="Disordered" evidence="3">
    <location>
        <begin position="1"/>
        <end position="37"/>
    </location>
</feature>
<dbReference type="Gene3D" id="1.10.1040.10">
    <property type="entry name" value="N-(1-d-carboxylethyl)-l-norvaline Dehydrogenase, domain 2"/>
    <property type="match status" value="1"/>
</dbReference>
<dbReference type="InterPro" id="IPR036291">
    <property type="entry name" value="NAD(P)-bd_dom_sf"/>
</dbReference>
<evidence type="ECO:0000256" key="3">
    <source>
        <dbReference type="SAM" id="MobiDB-lite"/>
    </source>
</evidence>
<name>A0ABS0XCL2_9ACTN</name>
<dbReference type="PANTHER" id="PTHR43580:SF2">
    <property type="entry name" value="CYTOKINE-LIKE NUCLEAR FACTOR N-PAC"/>
    <property type="match status" value="1"/>
</dbReference>
<sequence>MERNRERNRDQSAEPRTESAAAPGTEQPGRPARPAQAPRRRVAFLGLGHMGAPMAHRVLAAGHPLTVWNRTAAKAAPLVAAGARLAASPADAVRDADVVITMLAGPDALRYVADGIVPVLRGRGGVHWVEMSTVGPEAVRELGERVPDGVTLVDAPVAGSTDKAAAGRLGILAGGDATAVQPLLAHLGTVTRTGPLGSGAALKVVVNTAVLGGVALVAESMALADALGLDAELARDVLARGPLAGAVARAFATDVHFGSDLAAKDVALATSTTWLPAMEAVRGHYEAAAADPAVAHEDIAAAVTHIRDTRKPRP</sequence>
<feature type="compositionally biased region" description="Basic and acidic residues" evidence="3">
    <location>
        <begin position="1"/>
        <end position="17"/>
    </location>
</feature>
<feature type="domain" description="6-phosphogluconate dehydrogenase NADP-binding" evidence="4">
    <location>
        <begin position="41"/>
        <end position="188"/>
    </location>
</feature>
<gene>
    <name evidence="5" type="ORF">JGB26_28300</name>
</gene>
<proteinExistence type="inferred from homology"/>
<dbReference type="PROSITE" id="PS00895">
    <property type="entry name" value="3_HYDROXYISOBUT_DH"/>
    <property type="match status" value="1"/>
</dbReference>
<dbReference type="PIRSF" id="PIRSF000103">
    <property type="entry name" value="HIBADH"/>
    <property type="match status" value="1"/>
</dbReference>
<dbReference type="InterPro" id="IPR013328">
    <property type="entry name" value="6PGD_dom2"/>
</dbReference>
<dbReference type="InterPro" id="IPR006115">
    <property type="entry name" value="6PGDH_NADP-bd"/>
</dbReference>
<dbReference type="InterPro" id="IPR008927">
    <property type="entry name" value="6-PGluconate_DH-like_C_sf"/>
</dbReference>
<organism evidence="5 6">
    <name type="scientific">Streptomyces flavofungini</name>
    <dbReference type="NCBI Taxonomy" id="68200"/>
    <lineage>
        <taxon>Bacteria</taxon>
        <taxon>Bacillati</taxon>
        <taxon>Actinomycetota</taxon>
        <taxon>Actinomycetes</taxon>
        <taxon>Kitasatosporales</taxon>
        <taxon>Streptomycetaceae</taxon>
        <taxon>Streptomyces</taxon>
    </lineage>
</organism>
<dbReference type="Proteomes" id="UP000634780">
    <property type="component" value="Unassembled WGS sequence"/>
</dbReference>
<dbReference type="PANTHER" id="PTHR43580">
    <property type="entry name" value="OXIDOREDUCTASE GLYR1-RELATED"/>
    <property type="match status" value="1"/>
</dbReference>
<dbReference type="SUPFAM" id="SSF48179">
    <property type="entry name" value="6-phosphogluconate dehydrogenase C-terminal domain-like"/>
    <property type="match status" value="1"/>
</dbReference>
<dbReference type="RefSeq" id="WP_190113539.1">
    <property type="nucleotide sequence ID" value="NZ_BMVR01000001.1"/>
</dbReference>